<dbReference type="SUPFAM" id="SSF55729">
    <property type="entry name" value="Acyl-CoA N-acyltransferases (Nat)"/>
    <property type="match status" value="1"/>
</dbReference>
<evidence type="ECO:0000313" key="2">
    <source>
        <dbReference type="Proteomes" id="UP000037558"/>
    </source>
</evidence>
<dbReference type="PATRIC" id="fig|284581.3.peg.2013"/>
<reference evidence="2" key="1">
    <citation type="submission" date="2015-08" db="EMBL/GenBank/DDBJ databases">
        <title>Fjat-14210 dsm16467.</title>
        <authorList>
            <person name="Liu B."/>
            <person name="Wang J."/>
            <person name="Zhu Y."/>
            <person name="Liu G."/>
            <person name="Chen Q."/>
            <person name="Chen Z."/>
            <person name="Lan J."/>
            <person name="Che J."/>
            <person name="Ge C."/>
            <person name="Shi H."/>
            <person name="Pan Z."/>
            <person name="Liu X."/>
        </authorList>
    </citation>
    <scope>NUCLEOTIDE SEQUENCE [LARGE SCALE GENOMIC DNA]</scope>
    <source>
        <strain evidence="2">DSM 16467</strain>
    </source>
</reference>
<keyword evidence="2" id="KW-1185">Reference proteome</keyword>
<sequence length="115" mass="13512">MENLMLRPITMDDFPSILKWRKDVEFCVANGWGVKAVQALLPYAKEQLAIRCLCAETNATNTRAQKMLTKLSFQQISQNGTDMYRGEQPHLLQYEHVFKALSPWRAFLWFKLFFH</sequence>
<dbReference type="Gene3D" id="3.40.630.30">
    <property type="match status" value="1"/>
</dbReference>
<dbReference type="RefSeq" id="WP_053401197.1">
    <property type="nucleotide sequence ID" value="NZ_LILC01000013.1"/>
</dbReference>
<protein>
    <recommendedName>
        <fullName evidence="3">N-acetyltransferase domain-containing protein</fullName>
    </recommendedName>
</protein>
<dbReference type="EMBL" id="LILC01000013">
    <property type="protein sequence ID" value="KOO46130.1"/>
    <property type="molecule type" value="Genomic_DNA"/>
</dbReference>
<name>A0A0M0L4Y2_9BACI</name>
<dbReference type="InterPro" id="IPR016181">
    <property type="entry name" value="Acyl_CoA_acyltransferase"/>
</dbReference>
<accession>A0A0M0L4Y2</accession>
<dbReference type="OrthoDB" id="9795206at2"/>
<dbReference type="AlphaFoldDB" id="A0A0M0L4Y2"/>
<gene>
    <name evidence="1" type="ORF">AMD01_09685</name>
</gene>
<evidence type="ECO:0000313" key="1">
    <source>
        <dbReference type="EMBL" id="KOO46130.1"/>
    </source>
</evidence>
<proteinExistence type="predicted"/>
<dbReference type="Proteomes" id="UP000037558">
    <property type="component" value="Unassembled WGS sequence"/>
</dbReference>
<organism evidence="1 2">
    <name type="scientific">Priestia koreensis</name>
    <dbReference type="NCBI Taxonomy" id="284581"/>
    <lineage>
        <taxon>Bacteria</taxon>
        <taxon>Bacillati</taxon>
        <taxon>Bacillota</taxon>
        <taxon>Bacilli</taxon>
        <taxon>Bacillales</taxon>
        <taxon>Bacillaceae</taxon>
        <taxon>Priestia</taxon>
    </lineage>
</organism>
<comment type="caution">
    <text evidence="1">The sequence shown here is derived from an EMBL/GenBank/DDBJ whole genome shotgun (WGS) entry which is preliminary data.</text>
</comment>
<dbReference type="STRING" id="284581.AMD01_09685"/>
<evidence type="ECO:0008006" key="3">
    <source>
        <dbReference type="Google" id="ProtNLM"/>
    </source>
</evidence>